<reference evidence="1 2" key="1">
    <citation type="journal article" date="2021" name="Sci. Rep.">
        <title>The genome of the diatom Chaetoceros tenuissimus carries an ancient integrated fragment of an extant virus.</title>
        <authorList>
            <person name="Hongo Y."/>
            <person name="Kimura K."/>
            <person name="Takaki Y."/>
            <person name="Yoshida Y."/>
            <person name="Baba S."/>
            <person name="Kobayashi G."/>
            <person name="Nagasaki K."/>
            <person name="Hano T."/>
            <person name="Tomaru Y."/>
        </authorList>
    </citation>
    <scope>NUCLEOTIDE SEQUENCE [LARGE SCALE GENOMIC DNA]</scope>
    <source>
        <strain evidence="1 2">NIES-3715</strain>
    </source>
</reference>
<gene>
    <name evidence="1" type="ORF">CTEN210_16711</name>
</gene>
<accession>A0AAD3DC36</accession>
<comment type="caution">
    <text evidence="1">The sequence shown here is derived from an EMBL/GenBank/DDBJ whole genome shotgun (WGS) entry which is preliminary data.</text>
</comment>
<name>A0AAD3DC36_9STRA</name>
<organism evidence="1 2">
    <name type="scientific">Chaetoceros tenuissimus</name>
    <dbReference type="NCBI Taxonomy" id="426638"/>
    <lineage>
        <taxon>Eukaryota</taxon>
        <taxon>Sar</taxon>
        <taxon>Stramenopiles</taxon>
        <taxon>Ochrophyta</taxon>
        <taxon>Bacillariophyta</taxon>
        <taxon>Coscinodiscophyceae</taxon>
        <taxon>Chaetocerotophycidae</taxon>
        <taxon>Chaetocerotales</taxon>
        <taxon>Chaetocerotaceae</taxon>
        <taxon>Chaetoceros</taxon>
    </lineage>
</organism>
<dbReference type="EMBL" id="BLLK01000069">
    <property type="protein sequence ID" value="GFH60235.1"/>
    <property type="molecule type" value="Genomic_DNA"/>
</dbReference>
<proteinExistence type="predicted"/>
<evidence type="ECO:0000313" key="1">
    <source>
        <dbReference type="EMBL" id="GFH60235.1"/>
    </source>
</evidence>
<keyword evidence="2" id="KW-1185">Reference proteome</keyword>
<protein>
    <submittedName>
        <fullName evidence="1">Uncharacterized protein</fullName>
    </submittedName>
</protein>
<sequence>MIGILTFALTTIIAYYVSPSMPLYSAKDIKLLSISLDILNGFTVNAKILAGVEIDNNNIVGGDLYSAHVDIYYSDWHGSLVNIGYMLETPRDEMELEIKKKQKIKGGKIENKSHGSELCLDGDHISNKEKMNTDVEKDNQQAMCLSQQDHEKNEKRNIEQTTAPTEPFFSVQSKGISKSQPGILTVYIENVSPAIYLNIVKDVILNRGKIELLVSGVAHVKSPLGVPLSLGVICDNVLDVTHHPIQIVGKSCLVERISTGWSGLKDLALDVKERVLEYYTEYNGDVFRKGVLLEENTVASANSNVKESEESANDWIASSEIILDWHDF</sequence>
<dbReference type="Proteomes" id="UP001054902">
    <property type="component" value="Unassembled WGS sequence"/>
</dbReference>
<evidence type="ECO:0000313" key="2">
    <source>
        <dbReference type="Proteomes" id="UP001054902"/>
    </source>
</evidence>
<dbReference type="AlphaFoldDB" id="A0AAD3DC36"/>